<evidence type="ECO:0000256" key="3">
    <source>
        <dbReference type="ARBA" id="ARBA00022630"/>
    </source>
</evidence>
<dbReference type="CDD" id="cd02062">
    <property type="entry name" value="Nitro_FMN_reductase"/>
    <property type="match status" value="1"/>
</dbReference>
<evidence type="ECO:0000313" key="8">
    <source>
        <dbReference type="Proteomes" id="UP000243406"/>
    </source>
</evidence>
<dbReference type="EMBL" id="FUYN01000003">
    <property type="protein sequence ID" value="SKB50195.1"/>
    <property type="molecule type" value="Genomic_DNA"/>
</dbReference>
<evidence type="ECO:0000313" key="7">
    <source>
        <dbReference type="EMBL" id="SKB50195.1"/>
    </source>
</evidence>
<reference evidence="8" key="1">
    <citation type="submission" date="2017-02" db="EMBL/GenBank/DDBJ databases">
        <authorList>
            <person name="Varghese N."/>
            <person name="Submissions S."/>
        </authorList>
    </citation>
    <scope>NUCLEOTIDE SEQUENCE [LARGE SCALE GENOMIC DNA]</scope>
    <source>
        <strain evidence="8">ATCC 35199</strain>
    </source>
</reference>
<keyword evidence="4" id="KW-0288">FMN</keyword>
<dbReference type="Pfam" id="PF14512">
    <property type="entry name" value="TM1586_NiRdase"/>
    <property type="match status" value="1"/>
</dbReference>
<dbReference type="InterPro" id="IPR000415">
    <property type="entry name" value="Nitroreductase-like"/>
</dbReference>
<evidence type="ECO:0000259" key="6">
    <source>
        <dbReference type="Pfam" id="PF14512"/>
    </source>
</evidence>
<evidence type="ECO:0000256" key="2">
    <source>
        <dbReference type="ARBA" id="ARBA00007118"/>
    </source>
</evidence>
<dbReference type="PANTHER" id="PTHR43673">
    <property type="entry name" value="NAD(P)H NITROREDUCTASE YDGI-RELATED"/>
    <property type="match status" value="1"/>
</dbReference>
<dbReference type="SUPFAM" id="SSF55469">
    <property type="entry name" value="FMN-dependent nitroreductase-like"/>
    <property type="match status" value="2"/>
</dbReference>
<comment type="cofactor">
    <cofactor evidence="1">
        <name>FMN</name>
        <dbReference type="ChEBI" id="CHEBI:58210"/>
    </cofactor>
</comment>
<keyword evidence="5" id="KW-0560">Oxidoreductase</keyword>
<accession>A0A1T5BSL6</accession>
<keyword evidence="8" id="KW-1185">Reference proteome</keyword>
<dbReference type="PANTHER" id="PTHR43673:SF2">
    <property type="entry name" value="NITROREDUCTASE"/>
    <property type="match status" value="1"/>
</dbReference>
<dbReference type="Gene3D" id="3.40.109.10">
    <property type="entry name" value="NADH Oxidase"/>
    <property type="match status" value="1"/>
</dbReference>
<keyword evidence="3" id="KW-0285">Flavoprotein</keyword>
<dbReference type="OrthoDB" id="9814075at2"/>
<organism evidence="7 8">
    <name type="scientific">Acetoanaerobium noterae</name>
    <dbReference type="NCBI Taxonomy" id="745369"/>
    <lineage>
        <taxon>Bacteria</taxon>
        <taxon>Bacillati</taxon>
        <taxon>Bacillota</taxon>
        <taxon>Clostridia</taxon>
        <taxon>Peptostreptococcales</taxon>
        <taxon>Filifactoraceae</taxon>
        <taxon>Acetoanaerobium</taxon>
    </lineage>
</organism>
<name>A0A1T5BSL6_9FIRM</name>
<dbReference type="InterPro" id="IPR029478">
    <property type="entry name" value="TM1586_NiRdase"/>
</dbReference>
<feature type="domain" description="Putative nitroreductase TM1586" evidence="6">
    <location>
        <begin position="6"/>
        <end position="232"/>
    </location>
</feature>
<dbReference type="Proteomes" id="UP000243406">
    <property type="component" value="Unassembled WGS sequence"/>
</dbReference>
<sequence length="264" mass="29861">MNYSNIMEEIKSTRDYKETVVKGELLKEIISAGDTALENHGLDIVLFEDGEQTKQKLEGKAGYFGKFIGAPHYIAVLSDDGRKSKEDAAYIMEMMRFKAHKEGLGSCWITIPNTDEIKADLGIDAARSLCGFLAIGYRYAGIFKKDIQEKAFRQGAIEITYMDEWGNTPEWEDLEARGLDQVFYLTRFAPSWGNKQPWKFLILKKHVILAVEKDSSADTDLDTGIIKFYFEKACVDKGLSLQTAEASGEFNIPESYEIRAVYNI</sequence>
<evidence type="ECO:0000256" key="1">
    <source>
        <dbReference type="ARBA" id="ARBA00001917"/>
    </source>
</evidence>
<evidence type="ECO:0000256" key="5">
    <source>
        <dbReference type="ARBA" id="ARBA00023002"/>
    </source>
</evidence>
<dbReference type="AlphaFoldDB" id="A0A1T5BSL6"/>
<dbReference type="Gene3D" id="3.40.109.30">
    <property type="entry name" value="putative nitroreductase (tm1586), domain 2"/>
    <property type="match status" value="1"/>
</dbReference>
<comment type="similarity">
    <text evidence="2">Belongs to the nitroreductase family.</text>
</comment>
<evidence type="ECO:0000256" key="4">
    <source>
        <dbReference type="ARBA" id="ARBA00022643"/>
    </source>
</evidence>
<protein>
    <submittedName>
        <fullName evidence="7">Nitroreductase</fullName>
    </submittedName>
</protein>
<dbReference type="RefSeq" id="WP_079589662.1">
    <property type="nucleotide sequence ID" value="NZ_CP154629.1"/>
</dbReference>
<proteinExistence type="inferred from homology"/>
<gene>
    <name evidence="7" type="ORF">SAMN02745120_1842</name>
</gene>
<dbReference type="GO" id="GO:0016491">
    <property type="term" value="F:oxidoreductase activity"/>
    <property type="evidence" value="ECO:0007669"/>
    <property type="project" value="UniProtKB-KW"/>
</dbReference>